<name>A0ABP1FKS7_9CHLO</name>
<evidence type="ECO:0000313" key="4">
    <source>
        <dbReference type="Proteomes" id="UP001497392"/>
    </source>
</evidence>
<dbReference type="InterPro" id="IPR007763">
    <property type="entry name" value="NDUFA12"/>
</dbReference>
<keyword evidence="4" id="KW-1185">Reference proteome</keyword>
<dbReference type="PANTHER" id="PTHR32470">
    <property type="entry name" value="ADH DEHYDROGENASE [UBIQUINONE] 1 ALPHA SUBCOMPLEX ASSEMBLY FACTOR 2"/>
    <property type="match status" value="1"/>
</dbReference>
<comment type="similarity">
    <text evidence="1">Belongs to the complex I NDUFA12 subunit family.</text>
</comment>
<dbReference type="Proteomes" id="UP001497392">
    <property type="component" value="Unassembled WGS sequence"/>
</dbReference>
<dbReference type="Pfam" id="PF05071">
    <property type="entry name" value="NDUFA12"/>
    <property type="match status" value="1"/>
</dbReference>
<reference evidence="3 4" key="1">
    <citation type="submission" date="2024-06" db="EMBL/GenBank/DDBJ databases">
        <authorList>
            <person name="Kraege A."/>
            <person name="Thomma B."/>
        </authorList>
    </citation>
    <scope>NUCLEOTIDE SEQUENCE [LARGE SCALE GENOMIC DNA]</scope>
</reference>
<feature type="compositionally biased region" description="Polar residues" evidence="2">
    <location>
        <begin position="124"/>
        <end position="136"/>
    </location>
</feature>
<gene>
    <name evidence="3" type="primary">g2598</name>
    <name evidence="3" type="ORF">VP750_LOCUS2220</name>
</gene>
<accession>A0ABP1FKS7</accession>
<comment type="caution">
    <text evidence="3">The sequence shown here is derived from an EMBL/GenBank/DDBJ whole genome shotgun (WGS) entry which is preliminary data.</text>
</comment>
<proteinExistence type="inferred from homology"/>
<organism evidence="3 4">
    <name type="scientific">Coccomyxa viridis</name>
    <dbReference type="NCBI Taxonomy" id="1274662"/>
    <lineage>
        <taxon>Eukaryota</taxon>
        <taxon>Viridiplantae</taxon>
        <taxon>Chlorophyta</taxon>
        <taxon>core chlorophytes</taxon>
        <taxon>Trebouxiophyceae</taxon>
        <taxon>Trebouxiophyceae incertae sedis</taxon>
        <taxon>Coccomyxaceae</taxon>
        <taxon>Coccomyxa</taxon>
    </lineage>
</organism>
<evidence type="ECO:0000256" key="1">
    <source>
        <dbReference type="ARBA" id="ARBA00007355"/>
    </source>
</evidence>
<feature type="region of interest" description="Disordered" evidence="2">
    <location>
        <begin position="115"/>
        <end position="184"/>
    </location>
</feature>
<protein>
    <submittedName>
        <fullName evidence="3">G2598 protein</fullName>
    </submittedName>
</protein>
<evidence type="ECO:0000256" key="2">
    <source>
        <dbReference type="SAM" id="MobiDB-lite"/>
    </source>
</evidence>
<sequence>MANKLGLLQRLSAGVSRLLNTKELVGLDANGNKYYRWPAKNDYGDPVEKRTVVTPDRRYDPELVPPEWSQWLKMTRREPPTEEEVARMAARRVSIKQKAAALDAADAQRRFQAETLGEAAQPAESPNQDRFVQQLSGRGHAQEGPGPGTAKPQSQETERKPAGSESSQGDSSKDFQADTWRPRR</sequence>
<dbReference type="InterPro" id="IPR052618">
    <property type="entry name" value="ComplexI_NDUFA12"/>
</dbReference>
<dbReference type="PANTHER" id="PTHR32470:SF2">
    <property type="entry name" value="NADH DEHYDROGENASE [UBIQUINONE] 1 ALPHA SUBCOMPLEX ASSEMBLY FACTOR 2"/>
    <property type="match status" value="1"/>
</dbReference>
<evidence type="ECO:0000313" key="3">
    <source>
        <dbReference type="EMBL" id="CAL5220561.1"/>
    </source>
</evidence>
<dbReference type="EMBL" id="CAXHTA020000004">
    <property type="protein sequence ID" value="CAL5220561.1"/>
    <property type="molecule type" value="Genomic_DNA"/>
</dbReference>